<dbReference type="eggNOG" id="KOG4453">
    <property type="taxonomic scope" value="Eukaryota"/>
</dbReference>
<dbReference type="STRING" id="670483.S7R7F5"/>
<dbReference type="RefSeq" id="XP_007871221.1">
    <property type="nucleotide sequence ID" value="XM_007873030.1"/>
</dbReference>
<dbReference type="GO" id="GO:0005789">
    <property type="term" value="C:endoplasmic reticulum membrane"/>
    <property type="evidence" value="ECO:0007669"/>
    <property type="project" value="TreeGrafter"/>
</dbReference>
<keyword evidence="2" id="KW-1133">Transmembrane helix</keyword>
<dbReference type="PANTHER" id="PTHR31303:SF1">
    <property type="entry name" value="CTP-DEPENDENT DIACYLGLYCEROL KINASE 1"/>
    <property type="match status" value="1"/>
</dbReference>
<evidence type="ECO:0000313" key="4">
    <source>
        <dbReference type="Proteomes" id="UP000030669"/>
    </source>
</evidence>
<protein>
    <recommendedName>
        <fullName evidence="5">Phosphatidate cytidylyltransferase</fullName>
    </recommendedName>
</protein>
<dbReference type="GeneID" id="19306754"/>
<dbReference type="AlphaFoldDB" id="S7R7F5"/>
<sequence>MPHPRKTQRHASGNGTVTRLKDVEEESLSRGRSPEKKKEKVDWEIPRKTLHSSIGFLTLHLYTSDGNPKFVVLALAVALAVLVPLDVLRLRSPTFERLYERCVGFLMRDVEKKTTNGVIWYIIGAIFVLSVYPLDIAVVSILILSWADTAASTIGRLWGRHTPPLPRHLLGLPLAPRKSLAGFLAASLTGGVVAAGFWRWVAPVRAADASWTWEEGVIPAGPHAAWAVRAVEAAREAGVGRVKMAGWAGLAAVGVVAGLVSGVAEALGECGWLRGVLLCSFAS</sequence>
<dbReference type="GO" id="GO:0004143">
    <property type="term" value="F:ATP-dependent diacylglycerol kinase activity"/>
    <property type="evidence" value="ECO:0007669"/>
    <property type="project" value="InterPro"/>
</dbReference>
<dbReference type="OMA" id="MRESEYH"/>
<dbReference type="GO" id="GO:0006654">
    <property type="term" value="P:phosphatidic acid biosynthetic process"/>
    <property type="evidence" value="ECO:0007669"/>
    <property type="project" value="TreeGrafter"/>
</dbReference>
<dbReference type="InterPro" id="IPR037997">
    <property type="entry name" value="Dgk1-like"/>
</dbReference>
<feature type="region of interest" description="Disordered" evidence="1">
    <location>
        <begin position="1"/>
        <end position="40"/>
    </location>
</feature>
<keyword evidence="2" id="KW-0472">Membrane</keyword>
<proteinExistence type="predicted"/>
<keyword evidence="2" id="KW-0812">Transmembrane</keyword>
<organism evidence="3 4">
    <name type="scientific">Gloeophyllum trabeum (strain ATCC 11539 / FP-39264 / Madison 617)</name>
    <name type="common">Brown rot fungus</name>
    <dbReference type="NCBI Taxonomy" id="670483"/>
    <lineage>
        <taxon>Eukaryota</taxon>
        <taxon>Fungi</taxon>
        <taxon>Dikarya</taxon>
        <taxon>Basidiomycota</taxon>
        <taxon>Agaricomycotina</taxon>
        <taxon>Agaricomycetes</taxon>
        <taxon>Gloeophyllales</taxon>
        <taxon>Gloeophyllaceae</taxon>
        <taxon>Gloeophyllum</taxon>
    </lineage>
</organism>
<dbReference type="Proteomes" id="UP000030669">
    <property type="component" value="Unassembled WGS sequence"/>
</dbReference>
<evidence type="ECO:0000256" key="2">
    <source>
        <dbReference type="SAM" id="Phobius"/>
    </source>
</evidence>
<dbReference type="EMBL" id="KB469318">
    <property type="protein sequence ID" value="EPQ50310.1"/>
    <property type="molecule type" value="Genomic_DNA"/>
</dbReference>
<feature type="transmembrane region" description="Helical" evidence="2">
    <location>
        <begin position="117"/>
        <end position="134"/>
    </location>
</feature>
<dbReference type="OrthoDB" id="5673at2759"/>
<evidence type="ECO:0000256" key="1">
    <source>
        <dbReference type="SAM" id="MobiDB-lite"/>
    </source>
</evidence>
<evidence type="ECO:0000313" key="3">
    <source>
        <dbReference type="EMBL" id="EPQ50310.1"/>
    </source>
</evidence>
<gene>
    <name evidence="3" type="ORF">GLOTRDRAFT_50706</name>
</gene>
<name>S7R7F5_GLOTA</name>
<evidence type="ECO:0008006" key="5">
    <source>
        <dbReference type="Google" id="ProtNLM"/>
    </source>
</evidence>
<dbReference type="KEGG" id="gtr:GLOTRDRAFT_50706"/>
<feature type="transmembrane region" description="Helical" evidence="2">
    <location>
        <begin position="180"/>
        <end position="201"/>
    </location>
</feature>
<feature type="compositionally biased region" description="Basic and acidic residues" evidence="1">
    <location>
        <begin position="19"/>
        <end position="40"/>
    </location>
</feature>
<keyword evidence="4" id="KW-1185">Reference proteome</keyword>
<feature type="transmembrane region" description="Helical" evidence="2">
    <location>
        <begin position="244"/>
        <end position="264"/>
    </location>
</feature>
<reference evidence="3 4" key="1">
    <citation type="journal article" date="2012" name="Science">
        <title>The Paleozoic origin of enzymatic lignin decomposition reconstructed from 31 fungal genomes.</title>
        <authorList>
            <person name="Floudas D."/>
            <person name="Binder M."/>
            <person name="Riley R."/>
            <person name="Barry K."/>
            <person name="Blanchette R.A."/>
            <person name="Henrissat B."/>
            <person name="Martinez A.T."/>
            <person name="Otillar R."/>
            <person name="Spatafora J.W."/>
            <person name="Yadav J.S."/>
            <person name="Aerts A."/>
            <person name="Benoit I."/>
            <person name="Boyd A."/>
            <person name="Carlson A."/>
            <person name="Copeland A."/>
            <person name="Coutinho P.M."/>
            <person name="de Vries R.P."/>
            <person name="Ferreira P."/>
            <person name="Findley K."/>
            <person name="Foster B."/>
            <person name="Gaskell J."/>
            <person name="Glotzer D."/>
            <person name="Gorecki P."/>
            <person name="Heitman J."/>
            <person name="Hesse C."/>
            <person name="Hori C."/>
            <person name="Igarashi K."/>
            <person name="Jurgens J.A."/>
            <person name="Kallen N."/>
            <person name="Kersten P."/>
            <person name="Kohler A."/>
            <person name="Kuees U."/>
            <person name="Kumar T.K.A."/>
            <person name="Kuo A."/>
            <person name="LaButti K."/>
            <person name="Larrondo L.F."/>
            <person name="Lindquist E."/>
            <person name="Ling A."/>
            <person name="Lombard V."/>
            <person name="Lucas S."/>
            <person name="Lundell T."/>
            <person name="Martin R."/>
            <person name="McLaughlin D.J."/>
            <person name="Morgenstern I."/>
            <person name="Morin E."/>
            <person name="Murat C."/>
            <person name="Nagy L.G."/>
            <person name="Nolan M."/>
            <person name="Ohm R.A."/>
            <person name="Patyshakuliyeva A."/>
            <person name="Rokas A."/>
            <person name="Ruiz-Duenas F.J."/>
            <person name="Sabat G."/>
            <person name="Salamov A."/>
            <person name="Samejima M."/>
            <person name="Schmutz J."/>
            <person name="Slot J.C."/>
            <person name="St John F."/>
            <person name="Stenlid J."/>
            <person name="Sun H."/>
            <person name="Sun S."/>
            <person name="Syed K."/>
            <person name="Tsang A."/>
            <person name="Wiebenga A."/>
            <person name="Young D."/>
            <person name="Pisabarro A."/>
            <person name="Eastwood D.C."/>
            <person name="Martin F."/>
            <person name="Cullen D."/>
            <person name="Grigoriev I.V."/>
            <person name="Hibbett D.S."/>
        </authorList>
    </citation>
    <scope>NUCLEOTIDE SEQUENCE [LARGE SCALE GENOMIC DNA]</scope>
    <source>
        <strain evidence="3 4">ATCC 11539</strain>
    </source>
</reference>
<accession>S7R7F5</accession>
<dbReference type="PANTHER" id="PTHR31303">
    <property type="entry name" value="CTP-DEPENDENT DIACYLGLYCEROL KINASE 1"/>
    <property type="match status" value="1"/>
</dbReference>
<dbReference type="HOGENOM" id="CLU_031477_1_0_1"/>